<dbReference type="Proteomes" id="UP000032304">
    <property type="component" value="Chromosome 5"/>
</dbReference>
<accession>A0A0D2NAW6</accession>
<reference evidence="1 2" key="1">
    <citation type="journal article" date="2012" name="Nature">
        <title>Repeated polyploidization of Gossypium genomes and the evolution of spinnable cotton fibres.</title>
        <authorList>
            <person name="Paterson A.H."/>
            <person name="Wendel J.F."/>
            <person name="Gundlach H."/>
            <person name="Guo H."/>
            <person name="Jenkins J."/>
            <person name="Jin D."/>
            <person name="Llewellyn D."/>
            <person name="Showmaker K.C."/>
            <person name="Shu S."/>
            <person name="Udall J."/>
            <person name="Yoo M.J."/>
            <person name="Byers R."/>
            <person name="Chen W."/>
            <person name="Doron-Faigenboim A."/>
            <person name="Duke M.V."/>
            <person name="Gong L."/>
            <person name="Grimwood J."/>
            <person name="Grover C."/>
            <person name="Grupp K."/>
            <person name="Hu G."/>
            <person name="Lee T.H."/>
            <person name="Li J."/>
            <person name="Lin L."/>
            <person name="Liu T."/>
            <person name="Marler B.S."/>
            <person name="Page J.T."/>
            <person name="Roberts A.W."/>
            <person name="Romanel E."/>
            <person name="Sanders W.S."/>
            <person name="Szadkowski E."/>
            <person name="Tan X."/>
            <person name="Tang H."/>
            <person name="Xu C."/>
            <person name="Wang J."/>
            <person name="Wang Z."/>
            <person name="Zhang D."/>
            <person name="Zhang L."/>
            <person name="Ashrafi H."/>
            <person name="Bedon F."/>
            <person name="Bowers J.E."/>
            <person name="Brubaker C.L."/>
            <person name="Chee P.W."/>
            <person name="Das S."/>
            <person name="Gingle A.R."/>
            <person name="Haigler C.H."/>
            <person name="Harker D."/>
            <person name="Hoffmann L.V."/>
            <person name="Hovav R."/>
            <person name="Jones D.C."/>
            <person name="Lemke C."/>
            <person name="Mansoor S."/>
            <person name="ur Rahman M."/>
            <person name="Rainville L.N."/>
            <person name="Rambani A."/>
            <person name="Reddy U.K."/>
            <person name="Rong J.K."/>
            <person name="Saranga Y."/>
            <person name="Scheffler B.E."/>
            <person name="Scheffler J.A."/>
            <person name="Stelly D.M."/>
            <person name="Triplett B.A."/>
            <person name="Van Deynze A."/>
            <person name="Vaslin M.F."/>
            <person name="Waghmare V.N."/>
            <person name="Walford S.A."/>
            <person name="Wright R.J."/>
            <person name="Zaki E.A."/>
            <person name="Zhang T."/>
            <person name="Dennis E.S."/>
            <person name="Mayer K.F."/>
            <person name="Peterson D.G."/>
            <person name="Rokhsar D.S."/>
            <person name="Wang X."/>
            <person name="Schmutz J."/>
        </authorList>
    </citation>
    <scope>NUCLEOTIDE SEQUENCE [LARGE SCALE GENOMIC DNA]</scope>
</reference>
<sequence length="89" mass="10145">MGIEIGNGLYLVRTRSDKLYNRSRICSILNYLLKFEAIEIAATYSSLSFGIGYFGSGMERPKFLFLGEVNSKIEVESIILKLELMFLHD</sequence>
<proteinExistence type="predicted"/>
<dbReference type="EMBL" id="CM001744">
    <property type="protein sequence ID" value="KJB29712.1"/>
    <property type="molecule type" value="Genomic_DNA"/>
</dbReference>
<dbReference type="AlphaFoldDB" id="A0A0D2NAW6"/>
<keyword evidence="2" id="KW-1185">Reference proteome</keyword>
<organism evidence="1 2">
    <name type="scientific">Gossypium raimondii</name>
    <name type="common">Peruvian cotton</name>
    <name type="synonym">Gossypium klotzschianum subsp. raimondii</name>
    <dbReference type="NCBI Taxonomy" id="29730"/>
    <lineage>
        <taxon>Eukaryota</taxon>
        <taxon>Viridiplantae</taxon>
        <taxon>Streptophyta</taxon>
        <taxon>Embryophyta</taxon>
        <taxon>Tracheophyta</taxon>
        <taxon>Spermatophyta</taxon>
        <taxon>Magnoliopsida</taxon>
        <taxon>eudicotyledons</taxon>
        <taxon>Gunneridae</taxon>
        <taxon>Pentapetalae</taxon>
        <taxon>rosids</taxon>
        <taxon>malvids</taxon>
        <taxon>Malvales</taxon>
        <taxon>Malvaceae</taxon>
        <taxon>Malvoideae</taxon>
        <taxon>Gossypium</taxon>
    </lineage>
</organism>
<name>A0A0D2NAW6_GOSRA</name>
<evidence type="ECO:0000313" key="1">
    <source>
        <dbReference type="EMBL" id="KJB29712.1"/>
    </source>
</evidence>
<evidence type="ECO:0000313" key="2">
    <source>
        <dbReference type="Proteomes" id="UP000032304"/>
    </source>
</evidence>
<dbReference type="Gramene" id="KJB29712">
    <property type="protein sequence ID" value="KJB29712"/>
    <property type="gene ID" value="B456_005G115500"/>
</dbReference>
<gene>
    <name evidence="1" type="ORF">B456_005G115500</name>
</gene>
<protein>
    <submittedName>
        <fullName evidence="1">Uncharacterized protein</fullName>
    </submittedName>
</protein>